<evidence type="ECO:0000313" key="1">
    <source>
        <dbReference type="EMBL" id="TWF77776.1"/>
    </source>
</evidence>
<dbReference type="AlphaFoldDB" id="A0A561SSD1"/>
<comment type="caution">
    <text evidence="1">The sequence shown here is derived from an EMBL/GenBank/DDBJ whole genome shotgun (WGS) entry which is preliminary data.</text>
</comment>
<dbReference type="Proteomes" id="UP000321261">
    <property type="component" value="Unassembled WGS sequence"/>
</dbReference>
<keyword evidence="2" id="KW-1185">Reference proteome</keyword>
<accession>A0A561SSD1</accession>
<name>A0A561SSD1_9PSEU</name>
<proteinExistence type="predicted"/>
<gene>
    <name evidence="1" type="ORF">FHX44_113691</name>
</gene>
<protein>
    <submittedName>
        <fullName evidence="1">Uncharacterized protein</fullName>
    </submittedName>
</protein>
<dbReference type="EMBL" id="VIWU01000001">
    <property type="protein sequence ID" value="TWF77776.1"/>
    <property type="molecule type" value="Genomic_DNA"/>
</dbReference>
<sequence>MSRAESRHPMSEVVHTVALPDDQSHLLPSALTTNVHRVGDTPGSVPGVESR</sequence>
<organism evidence="1 2">
    <name type="scientific">Pseudonocardia hierapolitana</name>
    <dbReference type="NCBI Taxonomy" id="1128676"/>
    <lineage>
        <taxon>Bacteria</taxon>
        <taxon>Bacillati</taxon>
        <taxon>Actinomycetota</taxon>
        <taxon>Actinomycetes</taxon>
        <taxon>Pseudonocardiales</taxon>
        <taxon>Pseudonocardiaceae</taxon>
        <taxon>Pseudonocardia</taxon>
    </lineage>
</organism>
<reference evidence="1 2" key="1">
    <citation type="submission" date="2019-06" db="EMBL/GenBank/DDBJ databases">
        <title>Sequencing the genomes of 1000 actinobacteria strains.</title>
        <authorList>
            <person name="Klenk H.-P."/>
        </authorList>
    </citation>
    <scope>NUCLEOTIDE SEQUENCE [LARGE SCALE GENOMIC DNA]</scope>
    <source>
        <strain evidence="1 2">DSM 45671</strain>
    </source>
</reference>
<evidence type="ECO:0000313" key="2">
    <source>
        <dbReference type="Proteomes" id="UP000321261"/>
    </source>
</evidence>